<dbReference type="PANTHER" id="PTHR11106">
    <property type="entry name" value="GANGLIOSIDE INDUCED DIFFERENTIATION ASSOCIATED PROTEIN 2-RELATED"/>
    <property type="match status" value="1"/>
</dbReference>
<dbReference type="PROSITE" id="PS51154">
    <property type="entry name" value="MACRO"/>
    <property type="match status" value="1"/>
</dbReference>
<dbReference type="PROSITE" id="PS00893">
    <property type="entry name" value="NUDIX_BOX"/>
    <property type="match status" value="1"/>
</dbReference>
<comment type="similarity">
    <text evidence="2">Belongs to the Nudix hydrolase family.</text>
</comment>
<dbReference type="eggNOG" id="COG1051">
    <property type="taxonomic scope" value="Bacteria"/>
</dbReference>
<reference evidence="5 6" key="1">
    <citation type="journal article" date="2011" name="J. Bacteriol.">
        <title>Draft genome sequence of the anoxygenic filamentous phototrophic bacterium Oscillochloris trichoides subsp. DG-6.</title>
        <authorList>
            <person name="Kuznetsov B.B."/>
            <person name="Ivanovsky R.N."/>
            <person name="Keppen O.I."/>
            <person name="Sukhacheva M.V."/>
            <person name="Bumazhkin B.K."/>
            <person name="Patutina E.O."/>
            <person name="Beletsky A.V."/>
            <person name="Mardanov A.V."/>
            <person name="Baslerov R.V."/>
            <person name="Panteleeva A.N."/>
            <person name="Kolganova T.V."/>
            <person name="Ravin N.V."/>
            <person name="Skryabin K.G."/>
        </authorList>
    </citation>
    <scope>NUCLEOTIDE SEQUENCE [LARGE SCALE GENOMIC DNA]</scope>
    <source>
        <strain evidence="5 6">DG-6</strain>
    </source>
</reference>
<feature type="domain" description="Nudix hydrolase" evidence="4">
    <location>
        <begin position="3"/>
        <end position="134"/>
    </location>
</feature>
<dbReference type="InterPro" id="IPR020084">
    <property type="entry name" value="NUDIX_hydrolase_CS"/>
</dbReference>
<proteinExistence type="inferred from homology"/>
<dbReference type="AlphaFoldDB" id="E1IFG9"/>
<name>E1IFG9_9CHLR</name>
<dbReference type="SUPFAM" id="SSF52949">
    <property type="entry name" value="Macro domain-like"/>
    <property type="match status" value="1"/>
</dbReference>
<dbReference type="InterPro" id="IPR000086">
    <property type="entry name" value="NUDIX_hydrolase_dom"/>
</dbReference>
<evidence type="ECO:0000313" key="5">
    <source>
        <dbReference type="EMBL" id="EFO80079.1"/>
    </source>
</evidence>
<feature type="domain" description="Macro" evidence="3">
    <location>
        <begin position="166"/>
        <end position="358"/>
    </location>
</feature>
<dbReference type="EMBL" id="ADVR01000091">
    <property type="protein sequence ID" value="EFO80079.1"/>
    <property type="molecule type" value="Genomic_DNA"/>
</dbReference>
<evidence type="ECO:0000256" key="1">
    <source>
        <dbReference type="ARBA" id="ARBA00022801"/>
    </source>
</evidence>
<keyword evidence="6" id="KW-1185">Reference proteome</keyword>
<dbReference type="SMART" id="SM00506">
    <property type="entry name" value="A1pp"/>
    <property type="match status" value="1"/>
</dbReference>
<dbReference type="HOGENOM" id="CLU_773480_0_0_0"/>
<dbReference type="InterPro" id="IPR043472">
    <property type="entry name" value="Macro_dom-like"/>
</dbReference>
<comment type="caution">
    <text evidence="5">The sequence shown here is derived from an EMBL/GenBank/DDBJ whole genome shotgun (WGS) entry which is preliminary data.</text>
</comment>
<dbReference type="Gene3D" id="3.90.79.10">
    <property type="entry name" value="Nucleoside Triphosphate Pyrophosphohydrolase"/>
    <property type="match status" value="1"/>
</dbReference>
<evidence type="ECO:0000259" key="3">
    <source>
        <dbReference type="PROSITE" id="PS51154"/>
    </source>
</evidence>
<dbReference type="InterPro" id="IPR015797">
    <property type="entry name" value="NUDIX_hydrolase-like_dom_sf"/>
</dbReference>
<dbReference type="PROSITE" id="PS51462">
    <property type="entry name" value="NUDIX"/>
    <property type="match status" value="1"/>
</dbReference>
<dbReference type="OrthoDB" id="6194521at2"/>
<dbReference type="STRING" id="765420.OSCT_2070"/>
<evidence type="ECO:0000313" key="6">
    <source>
        <dbReference type="Proteomes" id="UP000054010"/>
    </source>
</evidence>
<dbReference type="Proteomes" id="UP000054010">
    <property type="component" value="Unassembled WGS sequence"/>
</dbReference>
<dbReference type="InterPro" id="IPR020476">
    <property type="entry name" value="Nudix_hydrolase"/>
</dbReference>
<accession>E1IFG9</accession>
<organism evidence="5 6">
    <name type="scientific">Oscillochloris trichoides DG-6</name>
    <dbReference type="NCBI Taxonomy" id="765420"/>
    <lineage>
        <taxon>Bacteria</taxon>
        <taxon>Bacillati</taxon>
        <taxon>Chloroflexota</taxon>
        <taxon>Chloroflexia</taxon>
        <taxon>Chloroflexales</taxon>
        <taxon>Chloroflexineae</taxon>
        <taxon>Oscillochloridaceae</taxon>
        <taxon>Oscillochloris</taxon>
    </lineage>
</organism>
<dbReference type="PANTHER" id="PTHR11106:SF27">
    <property type="entry name" value="MACRO DOMAIN-CONTAINING PROTEIN"/>
    <property type="match status" value="1"/>
</dbReference>
<evidence type="ECO:0000256" key="2">
    <source>
        <dbReference type="RuleBase" id="RU003476"/>
    </source>
</evidence>
<dbReference type="PRINTS" id="PR00502">
    <property type="entry name" value="NUDIXFAMILY"/>
</dbReference>
<dbReference type="eggNOG" id="COG2110">
    <property type="taxonomic scope" value="Bacteria"/>
</dbReference>
<dbReference type="Gene3D" id="3.40.220.10">
    <property type="entry name" value="Leucine Aminopeptidase, subunit E, domain 1"/>
    <property type="match status" value="1"/>
</dbReference>
<protein>
    <submittedName>
        <fullName evidence="5">Appr-1-p processing domain-containing protein</fullName>
    </submittedName>
</protein>
<dbReference type="InterPro" id="IPR002589">
    <property type="entry name" value="Macro_dom"/>
</dbReference>
<dbReference type="Pfam" id="PF00293">
    <property type="entry name" value="NUDIX"/>
    <property type="match status" value="1"/>
</dbReference>
<dbReference type="SUPFAM" id="SSF55811">
    <property type="entry name" value="Nudix"/>
    <property type="match status" value="1"/>
</dbReference>
<gene>
    <name evidence="5" type="ORF">OSCT_2070</name>
</gene>
<dbReference type="Pfam" id="PF01661">
    <property type="entry name" value="Macro"/>
    <property type="match status" value="1"/>
</dbReference>
<keyword evidence="1 2" id="KW-0378">Hydrolase</keyword>
<sequence length="358" mass="39040">MTNQRRPRATIIMEWGPDREILVHGDPKGFWMLPGGRIEPGEDSLLAAVRELHEEFGMRARAVLFLFHHTSLHTDHSVFLVQAEGTPRMINPREEPAIGLVDPQLDVAWFAATPGFDPHPLKPTGGASSILKRYYEFIAQNPTIRTGLAALTASWHIPNPPAASPVEPVIRIPIGDALIELVLGDIVRQDVDAIVNAANESLANGGGVCGAIHDAAGAEQLEAACQALGTCPTGEARITPGFKLQARHIIHAVGPIYSRYNPEHAERLLASAYHASLVLASEQRLARIAFPSLSTGIFGYPVEKAAPVAVATVVAYLREHPEIRLVRFVLHNDRRKSDTQNREIHTHFADALARYTAG</sequence>
<dbReference type="GO" id="GO:0016787">
    <property type="term" value="F:hydrolase activity"/>
    <property type="evidence" value="ECO:0007669"/>
    <property type="project" value="UniProtKB-KW"/>
</dbReference>
<evidence type="ECO:0000259" key="4">
    <source>
        <dbReference type="PROSITE" id="PS51462"/>
    </source>
</evidence>